<dbReference type="EMBL" id="JACEOL010000022">
    <property type="protein sequence ID" value="MBA4601983.1"/>
    <property type="molecule type" value="Genomic_DNA"/>
</dbReference>
<reference evidence="1 2" key="1">
    <citation type="submission" date="2020-07" db="EMBL/GenBank/DDBJ databases">
        <title>Thermoactinomyces phylogeny.</title>
        <authorList>
            <person name="Dunlap C."/>
        </authorList>
    </citation>
    <scope>NUCLEOTIDE SEQUENCE [LARGE SCALE GENOMIC DNA]</scope>
    <source>
        <strain evidence="1 2">AMNI-1</strain>
    </source>
</reference>
<dbReference type="Proteomes" id="UP000538292">
    <property type="component" value="Unassembled WGS sequence"/>
</dbReference>
<accession>A0A7W1XRI1</accession>
<keyword evidence="2" id="KW-1185">Reference proteome</keyword>
<evidence type="ECO:0000313" key="1">
    <source>
        <dbReference type="EMBL" id="MBA4601983.1"/>
    </source>
</evidence>
<sequence length="235" mass="26285">MAGTDQSIIDFLKGQFSWKKTFIAAGVAFVLVFGGETLGSHSDDIIKWINNRNVPEFAQSFVNSGDSLATTASMKIGDTPLGEWLQKFSSGSNRNVNLGFVPSVKNGEFNRWFNSLTPDEFDQIWADSNLRKAIKSRLRHPGGLHEWLLVSRAPTFKRWGVTAEQIKELRTAISDVKFVNPKGAHGRKGSTKAHNELLEVIDSSSDYNTFKRRLQNWANYRLEGGAESLPRGLRP</sequence>
<protein>
    <submittedName>
        <fullName evidence="1">Uncharacterized protein</fullName>
    </submittedName>
</protein>
<comment type="caution">
    <text evidence="1">The sequence shown here is derived from an EMBL/GenBank/DDBJ whole genome shotgun (WGS) entry which is preliminary data.</text>
</comment>
<dbReference type="AlphaFoldDB" id="A0A7W1XRI1"/>
<gene>
    <name evidence="1" type="ORF">H2C83_06550</name>
</gene>
<proteinExistence type="predicted"/>
<organism evidence="1 2">
    <name type="scientific">Thermoactinomyces mirandus</name>
    <dbReference type="NCBI Taxonomy" id="2756294"/>
    <lineage>
        <taxon>Bacteria</taxon>
        <taxon>Bacillati</taxon>
        <taxon>Bacillota</taxon>
        <taxon>Bacilli</taxon>
        <taxon>Bacillales</taxon>
        <taxon>Thermoactinomycetaceae</taxon>
        <taxon>Thermoactinomyces</taxon>
    </lineage>
</organism>
<name>A0A7W1XRI1_9BACL</name>
<evidence type="ECO:0000313" key="2">
    <source>
        <dbReference type="Proteomes" id="UP000538292"/>
    </source>
</evidence>